<keyword evidence="6" id="KW-0235">DNA replication</keyword>
<comment type="similarity">
    <text evidence="2">Belongs to the beta sliding clamp family.</text>
</comment>
<evidence type="ECO:0000256" key="8">
    <source>
        <dbReference type="ARBA" id="ARBA00023125"/>
    </source>
</evidence>
<dbReference type="InterPro" id="IPR009061">
    <property type="entry name" value="DNA-bd_dom_put_sf"/>
</dbReference>
<dbReference type="PROSITE" id="PS50937">
    <property type="entry name" value="HTH_MERR_2"/>
    <property type="match status" value="1"/>
</dbReference>
<keyword evidence="4" id="KW-0808">Transferase</keyword>
<evidence type="ECO:0000256" key="1">
    <source>
        <dbReference type="ARBA" id="ARBA00004496"/>
    </source>
</evidence>
<reference evidence="11 12" key="1">
    <citation type="submission" date="2024-01" db="EMBL/GenBank/DDBJ databases">
        <title>Genome insights into Plantactinospora sonchi sp. nov.</title>
        <authorList>
            <person name="Wang L."/>
        </authorList>
    </citation>
    <scope>NUCLEOTIDE SEQUENCE [LARGE SCALE GENOMIC DNA]</scope>
    <source>
        <strain evidence="11 12">NEAU-QY2</strain>
    </source>
</reference>
<evidence type="ECO:0000313" key="12">
    <source>
        <dbReference type="Proteomes" id="UP001332243"/>
    </source>
</evidence>
<dbReference type="Gene3D" id="1.10.1660.10">
    <property type="match status" value="1"/>
</dbReference>
<evidence type="ECO:0000313" key="11">
    <source>
        <dbReference type="EMBL" id="MEE6262283.1"/>
    </source>
</evidence>
<name>A0ABU7S0G3_9ACTN</name>
<evidence type="ECO:0000256" key="9">
    <source>
        <dbReference type="SAM" id="MobiDB-lite"/>
    </source>
</evidence>
<proteinExistence type="inferred from homology"/>
<organism evidence="11 12">
    <name type="scientific">Plantactinospora sonchi</name>
    <dbReference type="NCBI Taxonomy" id="1544735"/>
    <lineage>
        <taxon>Bacteria</taxon>
        <taxon>Bacillati</taxon>
        <taxon>Actinomycetota</taxon>
        <taxon>Actinomycetes</taxon>
        <taxon>Micromonosporales</taxon>
        <taxon>Micromonosporaceae</taxon>
        <taxon>Plantactinospora</taxon>
    </lineage>
</organism>
<dbReference type="SMART" id="SM00480">
    <property type="entry name" value="POL3Bc"/>
    <property type="match status" value="1"/>
</dbReference>
<keyword evidence="8" id="KW-0238">DNA-binding</keyword>
<dbReference type="InterPro" id="IPR001001">
    <property type="entry name" value="DNA_polIII_beta"/>
</dbReference>
<evidence type="ECO:0000259" key="10">
    <source>
        <dbReference type="PROSITE" id="PS50937"/>
    </source>
</evidence>
<feature type="domain" description="HTH merR-type" evidence="10">
    <location>
        <begin position="1"/>
        <end position="71"/>
    </location>
</feature>
<gene>
    <name evidence="11" type="ORF">V1633_27745</name>
</gene>
<dbReference type="InterPro" id="IPR046938">
    <property type="entry name" value="DNA_clamp_sf"/>
</dbReference>
<keyword evidence="12" id="KW-1185">Reference proteome</keyword>
<dbReference type="Pfam" id="PF13411">
    <property type="entry name" value="MerR_1"/>
    <property type="match status" value="1"/>
</dbReference>
<dbReference type="InterPro" id="IPR000551">
    <property type="entry name" value="MerR-type_HTH_dom"/>
</dbReference>
<protein>
    <submittedName>
        <fullName evidence="11">MerR family transcriptional regulator</fullName>
    </submittedName>
</protein>
<dbReference type="EMBL" id="JAZGQK010000026">
    <property type="protein sequence ID" value="MEE6262283.1"/>
    <property type="molecule type" value="Genomic_DNA"/>
</dbReference>
<keyword evidence="7" id="KW-0239">DNA-directed DNA polymerase</keyword>
<dbReference type="Gene3D" id="3.10.150.10">
    <property type="entry name" value="DNA Polymerase III, subunit A, domain 2"/>
    <property type="match status" value="2"/>
</dbReference>
<sequence>MLSIGEMARASGLTVSALRFYDGAGVLAPALVDPATGYRWYATDQLPEARLLAGLRRIGMPLAELSRLLDLRGSDLAAASSLLDAHLSRLEDGLADARREISRLRALFLAPAPEDSVYPAERSGRAGFRVRLTVPDADLAAAVDAVRFAARLNPALPVLGGVWFETDGHVLRLIATDRYRMAVAELDAAPTRDGPTRAVIAPVGFVDEARALLAGSGPTTGGLTTVSLGTGSISLRARGRRISATTLDDDVPDYRRLLREATGDPEHRRVTVDASRLRQHLATAPARTVVRPADGARCAVSVLSVDPTGELTIGDHPTGELTTGADPTRELTTGADPTEPRSGSDVVRVGVNREFLLDALDALDASDPTGSGQLLLDLNGPIRPLAVRRADDSRAFSILMPIRL</sequence>
<dbReference type="CDD" id="cd01107">
    <property type="entry name" value="HTH_BmrR"/>
    <property type="match status" value="1"/>
</dbReference>
<comment type="subcellular location">
    <subcellularLocation>
        <location evidence="1">Cytoplasm</location>
    </subcellularLocation>
</comment>
<accession>A0ABU7S0G3</accession>
<evidence type="ECO:0000256" key="2">
    <source>
        <dbReference type="ARBA" id="ARBA00010752"/>
    </source>
</evidence>
<evidence type="ECO:0000256" key="3">
    <source>
        <dbReference type="ARBA" id="ARBA00022490"/>
    </source>
</evidence>
<evidence type="ECO:0000256" key="7">
    <source>
        <dbReference type="ARBA" id="ARBA00022932"/>
    </source>
</evidence>
<feature type="region of interest" description="Disordered" evidence="9">
    <location>
        <begin position="310"/>
        <end position="345"/>
    </location>
</feature>
<dbReference type="Proteomes" id="UP001332243">
    <property type="component" value="Unassembled WGS sequence"/>
</dbReference>
<keyword evidence="5" id="KW-0548">Nucleotidyltransferase</keyword>
<dbReference type="PROSITE" id="PS00552">
    <property type="entry name" value="HTH_MERR_1"/>
    <property type="match status" value="1"/>
</dbReference>
<dbReference type="InterPro" id="IPR022637">
    <property type="entry name" value="DNA_polIII_beta_cen"/>
</dbReference>
<keyword evidence="3" id="KW-0963">Cytoplasm</keyword>
<dbReference type="PANTHER" id="PTHR30478:SF0">
    <property type="entry name" value="BETA SLIDING CLAMP"/>
    <property type="match status" value="1"/>
</dbReference>
<dbReference type="SUPFAM" id="SSF55979">
    <property type="entry name" value="DNA clamp"/>
    <property type="match status" value="2"/>
</dbReference>
<dbReference type="PANTHER" id="PTHR30478">
    <property type="entry name" value="DNA POLYMERASE III SUBUNIT BETA"/>
    <property type="match status" value="1"/>
</dbReference>
<evidence type="ECO:0000256" key="5">
    <source>
        <dbReference type="ARBA" id="ARBA00022695"/>
    </source>
</evidence>
<evidence type="ECO:0000256" key="6">
    <source>
        <dbReference type="ARBA" id="ARBA00022705"/>
    </source>
</evidence>
<dbReference type="SMART" id="SM00422">
    <property type="entry name" value="HTH_MERR"/>
    <property type="match status" value="1"/>
</dbReference>
<comment type="caution">
    <text evidence="11">The sequence shown here is derived from an EMBL/GenBank/DDBJ whole genome shotgun (WGS) entry which is preliminary data.</text>
</comment>
<dbReference type="Pfam" id="PF02767">
    <property type="entry name" value="DNA_pol3_beta_2"/>
    <property type="match status" value="1"/>
</dbReference>
<evidence type="ECO:0000256" key="4">
    <source>
        <dbReference type="ARBA" id="ARBA00022679"/>
    </source>
</evidence>
<dbReference type="SUPFAM" id="SSF46955">
    <property type="entry name" value="Putative DNA-binding domain"/>
    <property type="match status" value="1"/>
</dbReference>